<keyword evidence="4" id="KW-0159">Chromosome partition</keyword>
<feature type="binding site" evidence="7">
    <location>
        <begin position="480"/>
        <end position="487"/>
    </location>
    <ligand>
        <name>ATP</name>
        <dbReference type="ChEBI" id="CHEBI:30616"/>
    </ligand>
</feature>
<dbReference type="InterPro" id="IPR003593">
    <property type="entry name" value="AAA+_ATPase"/>
</dbReference>
<name>A0A0M2T416_9BACI</name>
<keyword evidence="11" id="KW-0132">Cell division</keyword>
<feature type="transmembrane region" description="Helical" evidence="9">
    <location>
        <begin position="58"/>
        <end position="75"/>
    </location>
</feature>
<dbReference type="GO" id="GO:0051301">
    <property type="term" value="P:cell division"/>
    <property type="evidence" value="ECO:0007669"/>
    <property type="project" value="UniProtKB-KW"/>
</dbReference>
<dbReference type="SMART" id="SM00843">
    <property type="entry name" value="Ftsk_gamma"/>
    <property type="match status" value="1"/>
</dbReference>
<evidence type="ECO:0000256" key="1">
    <source>
        <dbReference type="ARBA" id="ARBA00004141"/>
    </source>
</evidence>
<dbReference type="OrthoDB" id="9807790at2"/>
<dbReference type="InterPro" id="IPR027417">
    <property type="entry name" value="P-loop_NTPase"/>
</dbReference>
<keyword evidence="3 7" id="KW-0547">Nucleotide-binding</keyword>
<feature type="transmembrane region" description="Helical" evidence="9">
    <location>
        <begin position="141"/>
        <end position="158"/>
    </location>
</feature>
<dbReference type="InterPro" id="IPR002543">
    <property type="entry name" value="FtsK_dom"/>
</dbReference>
<dbReference type="Pfam" id="PF09397">
    <property type="entry name" value="FtsK_gamma"/>
    <property type="match status" value="1"/>
</dbReference>
<keyword evidence="9" id="KW-0472">Membrane</keyword>
<dbReference type="InterPro" id="IPR036388">
    <property type="entry name" value="WH-like_DNA-bd_sf"/>
</dbReference>
<keyword evidence="9" id="KW-1133">Transmembrane helix</keyword>
<accession>A0A0M2T416</accession>
<feature type="region of interest" description="Disordered" evidence="8">
    <location>
        <begin position="216"/>
        <end position="257"/>
    </location>
</feature>
<dbReference type="PANTHER" id="PTHR22683">
    <property type="entry name" value="SPORULATION PROTEIN RELATED"/>
    <property type="match status" value="1"/>
</dbReference>
<evidence type="ECO:0000256" key="9">
    <source>
        <dbReference type="SAM" id="Phobius"/>
    </source>
</evidence>
<protein>
    <submittedName>
        <fullName evidence="11">Cell division protein FtsK</fullName>
    </submittedName>
</protein>
<feature type="region of interest" description="Disordered" evidence="8">
    <location>
        <begin position="269"/>
        <end position="312"/>
    </location>
</feature>
<dbReference type="EMBL" id="LAYY01000002">
    <property type="protein sequence ID" value="KKK39545.1"/>
    <property type="molecule type" value="Genomic_DNA"/>
</dbReference>
<dbReference type="PATRIC" id="fig|1408103.3.peg.532"/>
<dbReference type="SMART" id="SM00382">
    <property type="entry name" value="AAA"/>
    <property type="match status" value="1"/>
</dbReference>
<feature type="compositionally biased region" description="Basic and acidic residues" evidence="8">
    <location>
        <begin position="216"/>
        <end position="233"/>
    </location>
</feature>
<reference evidence="11 12" key="1">
    <citation type="submission" date="2015-04" db="EMBL/GenBank/DDBJ databases">
        <title>Taxonomic description and genome sequence of Bacillus campisalis sp. nov., a novel member of the genus Bacillus isolated from solar saltern.</title>
        <authorList>
            <person name="Mathan Kumar R."/>
            <person name="Kaur G."/>
            <person name="Kumar A."/>
            <person name="Singh N.K."/>
            <person name="Kaur N."/>
            <person name="Kumar N."/>
            <person name="Mayilraj S."/>
        </authorList>
    </citation>
    <scope>NUCLEOTIDE SEQUENCE [LARGE SCALE GENOMIC DNA]</scope>
    <source>
        <strain evidence="11 12">SA2-6</strain>
    </source>
</reference>
<feature type="domain" description="FtsK" evidence="10">
    <location>
        <begin position="463"/>
        <end position="659"/>
    </location>
</feature>
<evidence type="ECO:0000256" key="2">
    <source>
        <dbReference type="ARBA" id="ARBA00006474"/>
    </source>
</evidence>
<dbReference type="InterPro" id="IPR036390">
    <property type="entry name" value="WH_DNA-bd_sf"/>
</dbReference>
<dbReference type="Gene3D" id="1.10.10.10">
    <property type="entry name" value="Winged helix-like DNA-binding domain superfamily/Winged helix DNA-binding domain"/>
    <property type="match status" value="1"/>
</dbReference>
<organism evidence="11 12">
    <name type="scientific">Mesobacillus campisalis</name>
    <dbReference type="NCBI Taxonomy" id="1408103"/>
    <lineage>
        <taxon>Bacteria</taxon>
        <taxon>Bacillati</taxon>
        <taxon>Bacillota</taxon>
        <taxon>Bacilli</taxon>
        <taxon>Bacillales</taxon>
        <taxon>Bacillaceae</taxon>
        <taxon>Mesobacillus</taxon>
    </lineage>
</organism>
<evidence type="ECO:0000313" key="12">
    <source>
        <dbReference type="Proteomes" id="UP000034166"/>
    </source>
</evidence>
<evidence type="ECO:0000256" key="5">
    <source>
        <dbReference type="ARBA" id="ARBA00022840"/>
    </source>
</evidence>
<evidence type="ECO:0000259" key="10">
    <source>
        <dbReference type="PROSITE" id="PS50901"/>
    </source>
</evidence>
<keyword evidence="12" id="KW-1185">Reference proteome</keyword>
<comment type="similarity">
    <text evidence="2">Belongs to the FtsK/SpoIIIE/SftA family.</text>
</comment>
<dbReference type="GO" id="GO:0005524">
    <property type="term" value="F:ATP binding"/>
    <property type="evidence" value="ECO:0007669"/>
    <property type="project" value="UniProtKB-UniRule"/>
</dbReference>
<feature type="compositionally biased region" description="Basic and acidic residues" evidence="8">
    <location>
        <begin position="247"/>
        <end position="256"/>
    </location>
</feature>
<evidence type="ECO:0000256" key="4">
    <source>
        <dbReference type="ARBA" id="ARBA00022829"/>
    </source>
</evidence>
<dbReference type="Pfam" id="PF01580">
    <property type="entry name" value="FtsK_SpoIIIE"/>
    <property type="match status" value="1"/>
</dbReference>
<keyword evidence="5 7" id="KW-0067">ATP-binding</keyword>
<dbReference type="GO" id="GO:0016020">
    <property type="term" value="C:membrane"/>
    <property type="evidence" value="ECO:0007669"/>
    <property type="project" value="UniProtKB-SubCell"/>
</dbReference>
<evidence type="ECO:0000256" key="8">
    <source>
        <dbReference type="SAM" id="MobiDB-lite"/>
    </source>
</evidence>
<evidence type="ECO:0000256" key="6">
    <source>
        <dbReference type="ARBA" id="ARBA00023125"/>
    </source>
</evidence>
<comment type="caution">
    <text evidence="11">The sequence shown here is derived from an EMBL/GenBank/DDBJ whole genome shotgun (WGS) entry which is preliminary data.</text>
</comment>
<comment type="subcellular location">
    <subcellularLocation>
        <location evidence="1">Membrane</location>
        <topology evidence="1">Multi-pass membrane protein</topology>
    </subcellularLocation>
</comment>
<dbReference type="GO" id="GO:0007059">
    <property type="term" value="P:chromosome segregation"/>
    <property type="evidence" value="ECO:0007669"/>
    <property type="project" value="UniProtKB-KW"/>
</dbReference>
<dbReference type="Proteomes" id="UP000034166">
    <property type="component" value="Unassembled WGS sequence"/>
</dbReference>
<dbReference type="Gene3D" id="3.40.50.300">
    <property type="entry name" value="P-loop containing nucleotide triphosphate hydrolases"/>
    <property type="match status" value="1"/>
</dbReference>
<dbReference type="GO" id="GO:0003677">
    <property type="term" value="F:DNA binding"/>
    <property type="evidence" value="ECO:0007669"/>
    <property type="project" value="UniProtKB-KW"/>
</dbReference>
<evidence type="ECO:0000313" key="11">
    <source>
        <dbReference type="EMBL" id="KKK39545.1"/>
    </source>
</evidence>
<dbReference type="PROSITE" id="PS50901">
    <property type="entry name" value="FTSK"/>
    <property type="match status" value="1"/>
</dbReference>
<dbReference type="InterPro" id="IPR050206">
    <property type="entry name" value="FtsK/SpoIIIE/SftA"/>
</dbReference>
<dbReference type="InterPro" id="IPR041027">
    <property type="entry name" value="FtsK_alpha"/>
</dbReference>
<gene>
    <name evidence="11" type="ORF">WQ57_02320</name>
</gene>
<dbReference type="SUPFAM" id="SSF52540">
    <property type="entry name" value="P-loop containing nucleoside triphosphate hydrolases"/>
    <property type="match status" value="1"/>
</dbReference>
<dbReference type="PANTHER" id="PTHR22683:SF41">
    <property type="entry name" value="DNA TRANSLOCASE FTSK"/>
    <property type="match status" value="1"/>
</dbReference>
<keyword evidence="6" id="KW-0238">DNA-binding</keyword>
<dbReference type="RefSeq" id="WP_046522117.1">
    <property type="nucleotide sequence ID" value="NZ_LAYY01000002.1"/>
</dbReference>
<feature type="transmembrane region" description="Helical" evidence="9">
    <location>
        <begin position="87"/>
        <end position="106"/>
    </location>
</feature>
<proteinExistence type="inferred from homology"/>
<dbReference type="SUPFAM" id="SSF46785">
    <property type="entry name" value="Winged helix' DNA-binding domain"/>
    <property type="match status" value="1"/>
</dbReference>
<dbReference type="AlphaFoldDB" id="A0A0M2T416"/>
<dbReference type="InterPro" id="IPR018541">
    <property type="entry name" value="Ftsk_gamma"/>
</dbReference>
<keyword evidence="11" id="KW-0131">Cell cycle</keyword>
<evidence type="ECO:0000256" key="3">
    <source>
        <dbReference type="ARBA" id="ARBA00022741"/>
    </source>
</evidence>
<feature type="transmembrane region" description="Helical" evidence="9">
    <location>
        <begin position="165"/>
        <end position="184"/>
    </location>
</feature>
<dbReference type="Pfam" id="PF17854">
    <property type="entry name" value="FtsK_alpha"/>
    <property type="match status" value="1"/>
</dbReference>
<feature type="transmembrane region" description="Helical" evidence="9">
    <location>
        <begin position="20"/>
        <end position="38"/>
    </location>
</feature>
<dbReference type="Gene3D" id="3.30.980.40">
    <property type="match status" value="1"/>
</dbReference>
<evidence type="ECO:0000256" key="7">
    <source>
        <dbReference type="PROSITE-ProRule" id="PRU00289"/>
    </source>
</evidence>
<keyword evidence="9" id="KW-0812">Transmembrane</keyword>
<feature type="compositionally biased region" description="Basic and acidic residues" evidence="8">
    <location>
        <begin position="269"/>
        <end position="306"/>
    </location>
</feature>
<sequence>MAKKKRRQKSRKNDNIKTTLKYELSGLILLALAIIAMAEMGAVGKAAVLFFRFFMGEWYMLSLIGLVVFSVYVMWKRQLPFLLQIKLFGTYLIIGAILLLSHVTLFELLSNGGKFENASVIANTWELFRMEAKGETSTVDLGGGMIGAVLFAMFYFLFDAAGSQLIAFVAILIGIILITGRTFGDAAGKMITGTGSFIARQWKAFIEDMKMWQENQSRKKAERTEAKKIEQQEKAAVPTAPASPAQRETDQEKYEPSEPIISSFAERAYPEQEDKEAASAAVPHDKSQAENREKSKTKKQDGKSVDDVEEEENVPPIAFTEVENAAYELPPVNLLKLSNKTDQSGEYELIHANAAKLERTFQSFGVKARVTQVHLGPAVTKYEVHPDVGVKVSRIVSLQDDLALALAAKDIRIEAPIPGKSAIGIEVPNSEVAMVSLREVLEARHQNKPGAKLQIGLGRDITGEAVLAELNRMPHLLVAGATGSGKSVCINGIITSILMKAKPHEVKLMMIDPKMVELNVYNGIPHLLAPVVTEPKKASQALKKVVSEMERRYELFSHTGTRNIEGYNEYVKRHNAEEEANQPLLPYIVVIVDELADLMMVASSDVEDSITRLAQMARAAGIHLIIATQRPSVDVITGVIKANIPSRIAFAVSSATDSRTILDMGGAEKLLGRGDMLFLPVGASKPVRVQGAFLSDEEVEEIVEFVIGQQKAQYQDEMIPEDIPETTGEVDDDLYDDAVELIIEMQTASVSMLQRRFRIGYSRAARLIDEMEQRGIVGPYEGSKPRTVLVSKNEEASS</sequence>